<dbReference type="GO" id="GO:0016878">
    <property type="term" value="F:acid-thiol ligase activity"/>
    <property type="evidence" value="ECO:0007669"/>
    <property type="project" value="UniProtKB-ARBA"/>
</dbReference>
<feature type="domain" description="AMP-dependent synthetase/ligase" evidence="1">
    <location>
        <begin position="25"/>
        <end position="380"/>
    </location>
</feature>
<dbReference type="Pfam" id="PF00501">
    <property type="entry name" value="AMP-binding"/>
    <property type="match status" value="1"/>
</dbReference>
<evidence type="ECO:0000259" key="1">
    <source>
        <dbReference type="Pfam" id="PF00501"/>
    </source>
</evidence>
<sequence length="551" mass="59412">MHTLLDAADPAVPTAEQCVLGPVLRARARQHPERLYALFDDGGRWTYAATLEAAERAATGLRELGLGHGDPLLVWLPNGPDILRCWFGANLLGAVYTPVNTAYRGALLEHVVGLSGARVLVVHAELLPRLAGLDLGRLEHLVVVGEPAGDGGGSPDPAGPRQHTAELLVRSRAGDLDEVAVAPWDTQSMVFTSGTTGPSKGVLSSYVHLYSTAGADVHGYHGPDDRYLVNLPLFHGAGMIASYCMMLHGGSVAVVHGFETGTFLPLVRRMGVTVCTLLGAMAGFLAGRPEEPDEADNPLRTICLVPSVPEGALLQKRYRVDTVYTTYNMTEICAPLISGPHSGLPGFCGRARPGVELRLVDEHDREVPTGETGELVVRAARPWALSHGYAGMPEATARAWRNGWFHTGDCFRATGDGDYFFVDRAKDAIRRRGENISSFEVENAVLEHPDIAEAAAVGVPSRHGEEDVLVAVVPAPGAELDPAGLLDFLRPRMAHFMVPRYVRTVERLPYTPSNKVRKHLLREAGVTGDTWDREAAGVRVGRTRIGRHPGR</sequence>
<dbReference type="PROSITE" id="PS00455">
    <property type="entry name" value="AMP_BINDING"/>
    <property type="match status" value="1"/>
</dbReference>
<dbReference type="InterPro" id="IPR000873">
    <property type="entry name" value="AMP-dep_synth/lig_dom"/>
</dbReference>
<evidence type="ECO:0000313" key="4">
    <source>
        <dbReference type="Proteomes" id="UP000230407"/>
    </source>
</evidence>
<dbReference type="InterPro" id="IPR025110">
    <property type="entry name" value="AMP-bd_C"/>
</dbReference>
<organism evidence="3 4">
    <name type="scientific">Streptomyces carminius</name>
    <dbReference type="NCBI Taxonomy" id="2665496"/>
    <lineage>
        <taxon>Bacteria</taxon>
        <taxon>Bacillati</taxon>
        <taxon>Actinomycetota</taxon>
        <taxon>Actinomycetes</taxon>
        <taxon>Kitasatosporales</taxon>
        <taxon>Streptomycetaceae</taxon>
        <taxon>Streptomyces</taxon>
    </lineage>
</organism>
<name>A0A2M8LSI0_9ACTN</name>
<evidence type="ECO:0000313" key="3">
    <source>
        <dbReference type="EMBL" id="PJE94906.1"/>
    </source>
</evidence>
<dbReference type="InterPro" id="IPR020845">
    <property type="entry name" value="AMP-binding_CS"/>
</dbReference>
<dbReference type="SUPFAM" id="SSF56801">
    <property type="entry name" value="Acetyl-CoA synthetase-like"/>
    <property type="match status" value="1"/>
</dbReference>
<dbReference type="PANTHER" id="PTHR43767">
    <property type="entry name" value="LONG-CHAIN-FATTY-ACID--COA LIGASE"/>
    <property type="match status" value="1"/>
</dbReference>
<proteinExistence type="predicted"/>
<keyword evidence="3" id="KW-0436">Ligase</keyword>
<dbReference type="PANTHER" id="PTHR43767:SF1">
    <property type="entry name" value="NONRIBOSOMAL PEPTIDE SYNTHASE PES1 (EUROFUNG)-RELATED"/>
    <property type="match status" value="1"/>
</dbReference>
<accession>A0A2M8LSI0</accession>
<protein>
    <submittedName>
        <fullName evidence="3">ATP-dependent acyl-CoA ligase</fullName>
    </submittedName>
</protein>
<dbReference type="Pfam" id="PF13193">
    <property type="entry name" value="AMP-binding_C"/>
    <property type="match status" value="1"/>
</dbReference>
<feature type="domain" description="AMP-binding enzyme C-terminal" evidence="2">
    <location>
        <begin position="440"/>
        <end position="515"/>
    </location>
</feature>
<keyword evidence="4" id="KW-1185">Reference proteome</keyword>
<dbReference type="RefSeq" id="WP_100204162.1">
    <property type="nucleotide sequence ID" value="NZ_PGGW01000067.1"/>
</dbReference>
<dbReference type="EMBL" id="PGGW01000067">
    <property type="protein sequence ID" value="PJE94906.1"/>
    <property type="molecule type" value="Genomic_DNA"/>
</dbReference>
<dbReference type="AlphaFoldDB" id="A0A2M8LSI0"/>
<dbReference type="Gene3D" id="3.40.50.12780">
    <property type="entry name" value="N-terminal domain of ligase-like"/>
    <property type="match status" value="1"/>
</dbReference>
<dbReference type="InterPro" id="IPR050237">
    <property type="entry name" value="ATP-dep_AMP-bd_enzyme"/>
</dbReference>
<dbReference type="Proteomes" id="UP000230407">
    <property type="component" value="Unassembled WGS sequence"/>
</dbReference>
<dbReference type="InterPro" id="IPR042099">
    <property type="entry name" value="ANL_N_sf"/>
</dbReference>
<dbReference type="Gene3D" id="3.30.300.30">
    <property type="match status" value="1"/>
</dbReference>
<comment type="caution">
    <text evidence="3">The sequence shown here is derived from an EMBL/GenBank/DDBJ whole genome shotgun (WGS) entry which is preliminary data.</text>
</comment>
<reference evidence="3 4" key="1">
    <citation type="submission" date="2017-11" db="EMBL/GenBank/DDBJ databases">
        <title>Streptomyces carmine sp. nov., a novel actinomycete isolated from Sophora alopecuroides in Xinjiang, China.</title>
        <authorList>
            <person name="Wang Y."/>
            <person name="Luo X."/>
            <person name="Wan C."/>
            <person name="Zhang L."/>
        </authorList>
    </citation>
    <scope>NUCLEOTIDE SEQUENCE [LARGE SCALE GENOMIC DNA]</scope>
    <source>
        <strain evidence="3 4">TRM SA0054</strain>
    </source>
</reference>
<evidence type="ECO:0000259" key="2">
    <source>
        <dbReference type="Pfam" id="PF13193"/>
    </source>
</evidence>
<gene>
    <name evidence="3" type="ORF">CUT44_24820</name>
</gene>
<dbReference type="InterPro" id="IPR045851">
    <property type="entry name" value="AMP-bd_C_sf"/>
</dbReference>